<reference evidence="2 3" key="1">
    <citation type="submission" date="2018-05" db="EMBL/GenBank/DDBJ databases">
        <title>Genome sequencing and assembly of the regulated plant pathogen Lachnellula willkommii and related sister species for the development of diagnostic species identification markers.</title>
        <authorList>
            <person name="Giroux E."/>
            <person name="Bilodeau G."/>
        </authorList>
    </citation>
    <scope>NUCLEOTIDE SEQUENCE [LARGE SCALE GENOMIC DNA]</scope>
    <source>
        <strain evidence="2 3">CBS 172.35</strain>
    </source>
</reference>
<dbReference type="Pfam" id="PF00383">
    <property type="entry name" value="dCMP_cyt_deam_1"/>
    <property type="match status" value="1"/>
</dbReference>
<dbReference type="GO" id="GO:0003824">
    <property type="term" value="F:catalytic activity"/>
    <property type="evidence" value="ECO:0007669"/>
    <property type="project" value="InterPro"/>
</dbReference>
<name>A0A559MH63_9HELO</name>
<dbReference type="InterPro" id="IPR016193">
    <property type="entry name" value="Cytidine_deaminase-like"/>
</dbReference>
<dbReference type="PROSITE" id="PS51747">
    <property type="entry name" value="CYT_DCMP_DEAMINASES_2"/>
    <property type="match status" value="1"/>
</dbReference>
<evidence type="ECO:0000259" key="1">
    <source>
        <dbReference type="PROSITE" id="PS51747"/>
    </source>
</evidence>
<dbReference type="CDD" id="cd01285">
    <property type="entry name" value="nucleoside_deaminase"/>
    <property type="match status" value="1"/>
</dbReference>
<gene>
    <name evidence="2" type="primary">FCA1</name>
    <name evidence="2" type="ORF">LAWI1_G001509</name>
</gene>
<sequence>MNDQEGFAIAVEEAKIGYKEGGVPVNHTPINSTLFKSLTFTQKIGAALVSKDGNLLGRGHNMRVQFGSAIHHGETSALENSGRLPASAYKGATMFTTLSPCDMWFVIKPFNVPYRTRLQYNTTNSTGACILYGISRVVIGENKTFLGGEAYLKQRGIEVVVLENVECRELMERFIREKPEVWNEDIGEEERVYSKEEK</sequence>
<dbReference type="Gene3D" id="3.40.140.10">
    <property type="entry name" value="Cytidine Deaminase, domain 2"/>
    <property type="match status" value="1"/>
</dbReference>
<dbReference type="EMBL" id="QGML01000344">
    <property type="protein sequence ID" value="TVY92299.1"/>
    <property type="molecule type" value="Genomic_DNA"/>
</dbReference>
<dbReference type="AlphaFoldDB" id="A0A559MH63"/>
<dbReference type="GO" id="GO:0006139">
    <property type="term" value="P:nucleobase-containing compound metabolic process"/>
    <property type="evidence" value="ECO:0007669"/>
    <property type="project" value="UniProtKB-ARBA"/>
</dbReference>
<evidence type="ECO:0000313" key="3">
    <source>
        <dbReference type="Proteomes" id="UP000315522"/>
    </source>
</evidence>
<comment type="caution">
    <text evidence="2">The sequence shown here is derived from an EMBL/GenBank/DDBJ whole genome shotgun (WGS) entry which is preliminary data.</text>
</comment>
<protein>
    <submittedName>
        <fullName evidence="2">Cytosine deaminase</fullName>
    </submittedName>
</protein>
<dbReference type="SUPFAM" id="SSF53927">
    <property type="entry name" value="Cytidine deaminase-like"/>
    <property type="match status" value="1"/>
</dbReference>
<accession>A0A559MH63</accession>
<keyword evidence="3" id="KW-1185">Reference proteome</keyword>
<evidence type="ECO:0000313" key="2">
    <source>
        <dbReference type="EMBL" id="TVY92299.1"/>
    </source>
</evidence>
<dbReference type="InterPro" id="IPR002125">
    <property type="entry name" value="CMP_dCMP_dom"/>
</dbReference>
<dbReference type="Proteomes" id="UP000315522">
    <property type="component" value="Unassembled WGS sequence"/>
</dbReference>
<proteinExistence type="predicted"/>
<feature type="domain" description="CMP/dCMP-type deaminase" evidence="1">
    <location>
        <begin position="1"/>
        <end position="159"/>
    </location>
</feature>
<organism evidence="2 3">
    <name type="scientific">Lachnellula willkommii</name>
    <dbReference type="NCBI Taxonomy" id="215461"/>
    <lineage>
        <taxon>Eukaryota</taxon>
        <taxon>Fungi</taxon>
        <taxon>Dikarya</taxon>
        <taxon>Ascomycota</taxon>
        <taxon>Pezizomycotina</taxon>
        <taxon>Leotiomycetes</taxon>
        <taxon>Helotiales</taxon>
        <taxon>Lachnaceae</taxon>
        <taxon>Lachnellula</taxon>
    </lineage>
</organism>